<evidence type="ECO:0000256" key="4">
    <source>
        <dbReference type="SAM" id="SignalP"/>
    </source>
</evidence>
<protein>
    <submittedName>
        <fullName evidence="5">Periplasmic chaperone for outer membrane proteins Skp</fullName>
    </submittedName>
</protein>
<dbReference type="PANTHER" id="PTHR35089:SF1">
    <property type="entry name" value="CHAPERONE PROTEIN SKP"/>
    <property type="match status" value="1"/>
</dbReference>
<dbReference type="EMBL" id="FONL01000011">
    <property type="protein sequence ID" value="SFE64093.1"/>
    <property type="molecule type" value="Genomic_DNA"/>
</dbReference>
<dbReference type="GO" id="GO:0051082">
    <property type="term" value="F:unfolded protein binding"/>
    <property type="evidence" value="ECO:0007669"/>
    <property type="project" value="InterPro"/>
</dbReference>
<keyword evidence="6" id="KW-1185">Reference proteome</keyword>
<name>A0A1I2C8H1_9FIRM</name>
<dbReference type="PANTHER" id="PTHR35089">
    <property type="entry name" value="CHAPERONE PROTEIN SKP"/>
    <property type="match status" value="1"/>
</dbReference>
<evidence type="ECO:0000256" key="3">
    <source>
        <dbReference type="SAM" id="MobiDB-lite"/>
    </source>
</evidence>
<feature type="signal peptide" evidence="4">
    <location>
        <begin position="1"/>
        <end position="24"/>
    </location>
</feature>
<accession>A0A1I2C8H1</accession>
<dbReference type="OrthoDB" id="1629141at2"/>
<dbReference type="RefSeq" id="WP_093913784.1">
    <property type="nucleotide sequence ID" value="NZ_FONL01000011.1"/>
</dbReference>
<keyword evidence="2 4" id="KW-0732">Signal</keyword>
<reference evidence="5 6" key="1">
    <citation type="submission" date="2016-10" db="EMBL/GenBank/DDBJ databases">
        <authorList>
            <person name="de Groot N.N."/>
        </authorList>
    </citation>
    <scope>NUCLEOTIDE SEQUENCE [LARGE SCALE GENOMIC DNA]</scope>
    <source>
        <strain evidence="5 6">DSM 9236</strain>
    </source>
</reference>
<dbReference type="PROSITE" id="PS51257">
    <property type="entry name" value="PROKAR_LIPOPROTEIN"/>
    <property type="match status" value="1"/>
</dbReference>
<comment type="similarity">
    <text evidence="1">Belongs to the Skp family.</text>
</comment>
<feature type="region of interest" description="Disordered" evidence="3">
    <location>
        <begin position="55"/>
        <end position="78"/>
    </location>
</feature>
<dbReference type="Proteomes" id="UP000198896">
    <property type="component" value="Unassembled WGS sequence"/>
</dbReference>
<dbReference type="SMART" id="SM00935">
    <property type="entry name" value="OmpH"/>
    <property type="match status" value="1"/>
</dbReference>
<sequence length="135" mass="14604">MKKVVACLMVVCALLAFGCSGRNAAFGVVDIKKVEAEAPAVKTIKEDLQKKAKELQEQMQKETEGKSREEAEKIVQDKRAQMQVASSEAQAKLKASLDTALTEVSREKNLGAVLVKDAVPSGGVDVTEEVIKKMK</sequence>
<dbReference type="InterPro" id="IPR005632">
    <property type="entry name" value="Chaperone_Skp"/>
</dbReference>
<evidence type="ECO:0000256" key="1">
    <source>
        <dbReference type="ARBA" id="ARBA00009091"/>
    </source>
</evidence>
<evidence type="ECO:0000256" key="2">
    <source>
        <dbReference type="ARBA" id="ARBA00022729"/>
    </source>
</evidence>
<dbReference type="STRING" id="1123323.SAMN05216245_11147"/>
<dbReference type="GO" id="GO:0005829">
    <property type="term" value="C:cytosol"/>
    <property type="evidence" value="ECO:0007669"/>
    <property type="project" value="TreeGrafter"/>
</dbReference>
<evidence type="ECO:0000313" key="5">
    <source>
        <dbReference type="EMBL" id="SFE64093.1"/>
    </source>
</evidence>
<proteinExistence type="inferred from homology"/>
<dbReference type="Gene3D" id="3.30.910.20">
    <property type="entry name" value="Skp domain"/>
    <property type="match status" value="1"/>
</dbReference>
<dbReference type="AlphaFoldDB" id="A0A1I2C8H1"/>
<evidence type="ECO:0000313" key="6">
    <source>
        <dbReference type="Proteomes" id="UP000198896"/>
    </source>
</evidence>
<feature type="chain" id="PRO_5011520954" evidence="4">
    <location>
        <begin position="25"/>
        <end position="135"/>
    </location>
</feature>
<dbReference type="InterPro" id="IPR024930">
    <property type="entry name" value="Skp_dom_sf"/>
</dbReference>
<dbReference type="SUPFAM" id="SSF111384">
    <property type="entry name" value="OmpH-like"/>
    <property type="match status" value="1"/>
</dbReference>
<dbReference type="GO" id="GO:0050821">
    <property type="term" value="P:protein stabilization"/>
    <property type="evidence" value="ECO:0007669"/>
    <property type="project" value="TreeGrafter"/>
</dbReference>
<organism evidence="5 6">
    <name type="scientific">Succiniclasticum ruminis DSM 9236</name>
    <dbReference type="NCBI Taxonomy" id="1123323"/>
    <lineage>
        <taxon>Bacteria</taxon>
        <taxon>Bacillati</taxon>
        <taxon>Bacillota</taxon>
        <taxon>Negativicutes</taxon>
        <taxon>Acidaminococcales</taxon>
        <taxon>Acidaminococcaceae</taxon>
        <taxon>Succiniclasticum</taxon>
    </lineage>
</organism>
<gene>
    <name evidence="5" type="ORF">SAMN05216245_11147</name>
</gene>